<protein>
    <submittedName>
        <fullName evidence="2">Uncharacterized protein</fullName>
    </submittedName>
</protein>
<keyword evidence="3" id="KW-1185">Reference proteome</keyword>
<evidence type="ECO:0000313" key="2">
    <source>
        <dbReference type="EMBL" id="KAK3783178.1"/>
    </source>
</evidence>
<accession>A0AAE1DVL1</accession>
<feature type="region of interest" description="Disordered" evidence="1">
    <location>
        <begin position="118"/>
        <end position="184"/>
    </location>
</feature>
<organism evidence="2 3">
    <name type="scientific">Elysia crispata</name>
    <name type="common">lettuce slug</name>
    <dbReference type="NCBI Taxonomy" id="231223"/>
    <lineage>
        <taxon>Eukaryota</taxon>
        <taxon>Metazoa</taxon>
        <taxon>Spiralia</taxon>
        <taxon>Lophotrochozoa</taxon>
        <taxon>Mollusca</taxon>
        <taxon>Gastropoda</taxon>
        <taxon>Heterobranchia</taxon>
        <taxon>Euthyneura</taxon>
        <taxon>Panpulmonata</taxon>
        <taxon>Sacoglossa</taxon>
        <taxon>Placobranchoidea</taxon>
        <taxon>Plakobranchidae</taxon>
        <taxon>Elysia</taxon>
    </lineage>
</organism>
<proteinExistence type="predicted"/>
<evidence type="ECO:0000256" key="1">
    <source>
        <dbReference type="SAM" id="MobiDB-lite"/>
    </source>
</evidence>
<comment type="caution">
    <text evidence="2">The sequence shown here is derived from an EMBL/GenBank/DDBJ whole genome shotgun (WGS) entry which is preliminary data.</text>
</comment>
<gene>
    <name evidence="2" type="ORF">RRG08_046972</name>
</gene>
<dbReference type="Proteomes" id="UP001283361">
    <property type="component" value="Unassembled WGS sequence"/>
</dbReference>
<dbReference type="EMBL" id="JAWDGP010002436">
    <property type="protein sequence ID" value="KAK3783178.1"/>
    <property type="molecule type" value="Genomic_DNA"/>
</dbReference>
<sequence>MEKSWVLIVLLRQASPQSCHGPADRRAPPSDACPPPPGTFSSLSPATAPPTGAHHPLLPVLHLRELSPPSVLPRPRTTLWCLSSTSVNFLQPQSCHGRQQARTTLWCLSSTSGNFLQPQSCHGPANRRAPPSDACPPPPGTFSSLSCHGPAKRRAPPSDACPPPPGTFSSLSPATAPPTGAHHPLMPVLHLRELSPASVLPRPRQQARTTL</sequence>
<feature type="region of interest" description="Disordered" evidence="1">
    <location>
        <begin position="17"/>
        <end position="52"/>
    </location>
</feature>
<name>A0AAE1DVL1_9GAST</name>
<feature type="compositionally biased region" description="Low complexity" evidence="1">
    <location>
        <begin position="173"/>
        <end position="184"/>
    </location>
</feature>
<dbReference type="AlphaFoldDB" id="A0AAE1DVL1"/>
<reference evidence="2" key="1">
    <citation type="journal article" date="2023" name="G3 (Bethesda)">
        <title>A reference genome for the long-term kleptoplast-retaining sea slug Elysia crispata morphotype clarki.</title>
        <authorList>
            <person name="Eastman K.E."/>
            <person name="Pendleton A.L."/>
            <person name="Shaikh M.A."/>
            <person name="Suttiyut T."/>
            <person name="Ogas R."/>
            <person name="Tomko P."/>
            <person name="Gavelis G."/>
            <person name="Widhalm J.R."/>
            <person name="Wisecaver J.H."/>
        </authorList>
    </citation>
    <scope>NUCLEOTIDE SEQUENCE</scope>
    <source>
        <strain evidence="2">ECLA1</strain>
    </source>
</reference>
<evidence type="ECO:0000313" key="3">
    <source>
        <dbReference type="Proteomes" id="UP001283361"/>
    </source>
</evidence>